<reference evidence="1" key="1">
    <citation type="submission" date="2023-08" db="EMBL/GenBank/DDBJ databases">
        <authorList>
            <person name="Audoor S."/>
            <person name="Bilcke G."/>
        </authorList>
    </citation>
    <scope>NUCLEOTIDE SEQUENCE</scope>
</reference>
<accession>A0AAD2CNT6</accession>
<organism evidence="1 2">
    <name type="scientific">Cylindrotheca closterium</name>
    <dbReference type="NCBI Taxonomy" id="2856"/>
    <lineage>
        <taxon>Eukaryota</taxon>
        <taxon>Sar</taxon>
        <taxon>Stramenopiles</taxon>
        <taxon>Ochrophyta</taxon>
        <taxon>Bacillariophyta</taxon>
        <taxon>Bacillariophyceae</taxon>
        <taxon>Bacillariophycidae</taxon>
        <taxon>Bacillariales</taxon>
        <taxon>Bacillariaceae</taxon>
        <taxon>Cylindrotheca</taxon>
    </lineage>
</organism>
<name>A0AAD2CNT6_9STRA</name>
<gene>
    <name evidence="1" type="ORF">CYCCA115_LOCUS5787</name>
</gene>
<evidence type="ECO:0000313" key="2">
    <source>
        <dbReference type="Proteomes" id="UP001295423"/>
    </source>
</evidence>
<dbReference type="Proteomes" id="UP001295423">
    <property type="component" value="Unassembled WGS sequence"/>
</dbReference>
<dbReference type="AlphaFoldDB" id="A0AAD2CNT6"/>
<keyword evidence="2" id="KW-1185">Reference proteome</keyword>
<protein>
    <submittedName>
        <fullName evidence="1">Uncharacterized protein</fullName>
    </submittedName>
</protein>
<proteinExistence type="predicted"/>
<sequence>MATRFKKRRIVLPQHMEVIAEPVASSITVDVVKPKRTAAVSSASKRPLPSSSHSTEAALVDNQLVIVEAMIKSQEVMIAHTIMQVFETCESNSQAMKAIRSIQELFANEEHDDRQMQTLTQTFLHLNAIPTILKAMTQWNESLEFVSLATDILKVLLFHMPTTGHKSFLQHCGTRIIMEACQEHWFLPMIKAAFAALTNAASSLTGNTVVIQECLAFAMKAMQLFSGDAEIQRFGSYFYLKLAACAARSQNNLGRIAHTRGAVASSCHALKRKLEPSNN</sequence>
<comment type="caution">
    <text evidence="1">The sequence shown here is derived from an EMBL/GenBank/DDBJ whole genome shotgun (WGS) entry which is preliminary data.</text>
</comment>
<dbReference type="EMBL" id="CAKOGP040000668">
    <property type="protein sequence ID" value="CAJ1937726.1"/>
    <property type="molecule type" value="Genomic_DNA"/>
</dbReference>
<evidence type="ECO:0000313" key="1">
    <source>
        <dbReference type="EMBL" id="CAJ1937726.1"/>
    </source>
</evidence>